<comment type="caution">
    <text evidence="3">The sequence shown here is derived from an EMBL/GenBank/DDBJ whole genome shotgun (WGS) entry which is preliminary data.</text>
</comment>
<organism evidence="3 4">
    <name type="scientific">Candidatus Buchananbacteria bacterium CG10_big_fil_rev_8_21_14_0_10_33_19</name>
    <dbReference type="NCBI Taxonomy" id="1974525"/>
    <lineage>
        <taxon>Bacteria</taxon>
        <taxon>Candidatus Buchananiibacteriota</taxon>
    </lineage>
</organism>
<evidence type="ECO:0000259" key="1">
    <source>
        <dbReference type="Pfam" id="PF00534"/>
    </source>
</evidence>
<name>A0A2H0W5R4_9BACT</name>
<dbReference type="Gene3D" id="3.40.50.2000">
    <property type="entry name" value="Glycogen Phosphorylase B"/>
    <property type="match status" value="2"/>
</dbReference>
<dbReference type="CDD" id="cd03801">
    <property type="entry name" value="GT4_PimA-like"/>
    <property type="match status" value="1"/>
</dbReference>
<dbReference type="InterPro" id="IPR001296">
    <property type="entry name" value="Glyco_trans_1"/>
</dbReference>
<dbReference type="Pfam" id="PF13439">
    <property type="entry name" value="Glyco_transf_4"/>
    <property type="match status" value="1"/>
</dbReference>
<dbReference type="Proteomes" id="UP000229056">
    <property type="component" value="Unassembled WGS sequence"/>
</dbReference>
<dbReference type="Pfam" id="PF00534">
    <property type="entry name" value="Glycos_transf_1"/>
    <property type="match status" value="1"/>
</dbReference>
<dbReference type="InterPro" id="IPR028098">
    <property type="entry name" value="Glyco_trans_4-like_N"/>
</dbReference>
<sequence>MKKTLLVTYFFPPQIGGIENYYLNLCANLPSDKIVVLTQENSNTDEFDNQQNYKIHRTNFFGGFLSPRWRHLKGKIKKIKEEEGIEQIIFGHFHPLNILGNYLDLPYYIFVHGTDVKQVRHSLWQRIIFKKVYNDCKKIVANSNYIASEVESIVKDKNKVIVIHPGINYQMFSQKSDQIESKRRELNFKSTDLIILSMGRLVKQKNFQTIIKLFPDLLIDFPNLKYIIAGDGPERDQLMKLVYNLGLKNNIKFVGRVDNNDHSKKVYYQLADLFVSVSSIAEGFGITYLEAQASGLPIVASRIGGSSEAVASNQTGILVDPNDLGQIKEAVHELLNNNNKRQEYAVAGQKRALDKFDWPQQVNKIKEIL</sequence>
<evidence type="ECO:0008006" key="5">
    <source>
        <dbReference type="Google" id="ProtNLM"/>
    </source>
</evidence>
<dbReference type="GO" id="GO:0016758">
    <property type="term" value="F:hexosyltransferase activity"/>
    <property type="evidence" value="ECO:0007669"/>
    <property type="project" value="TreeGrafter"/>
</dbReference>
<reference evidence="4" key="1">
    <citation type="submission" date="2017-09" db="EMBL/GenBank/DDBJ databases">
        <title>Depth-based differentiation of microbial function through sediment-hosted aquifers and enrichment of novel symbionts in the deep terrestrial subsurface.</title>
        <authorList>
            <person name="Probst A.J."/>
            <person name="Ladd B."/>
            <person name="Jarett J.K."/>
            <person name="Geller-Mcgrath D.E."/>
            <person name="Sieber C.M.K."/>
            <person name="Emerson J.B."/>
            <person name="Anantharaman K."/>
            <person name="Thomas B.C."/>
            <person name="Malmstrom R."/>
            <person name="Stieglmeier M."/>
            <person name="Klingl A."/>
            <person name="Woyke T."/>
            <person name="Ryan C.M."/>
            <person name="Banfield J.F."/>
        </authorList>
    </citation>
    <scope>NUCLEOTIDE SEQUENCE [LARGE SCALE GENOMIC DNA]</scope>
</reference>
<dbReference type="InterPro" id="IPR050194">
    <property type="entry name" value="Glycosyltransferase_grp1"/>
</dbReference>
<dbReference type="PANTHER" id="PTHR45947:SF3">
    <property type="entry name" value="SULFOQUINOVOSYL TRANSFERASE SQD2"/>
    <property type="match status" value="1"/>
</dbReference>
<dbReference type="SUPFAM" id="SSF53756">
    <property type="entry name" value="UDP-Glycosyltransferase/glycogen phosphorylase"/>
    <property type="match status" value="1"/>
</dbReference>
<gene>
    <name evidence="3" type="ORF">COT80_04255</name>
</gene>
<evidence type="ECO:0000313" key="3">
    <source>
        <dbReference type="EMBL" id="PIS05951.1"/>
    </source>
</evidence>
<feature type="domain" description="Glycosyltransferase subfamily 4-like N-terminal" evidence="2">
    <location>
        <begin position="15"/>
        <end position="168"/>
    </location>
</feature>
<evidence type="ECO:0000259" key="2">
    <source>
        <dbReference type="Pfam" id="PF13439"/>
    </source>
</evidence>
<dbReference type="PANTHER" id="PTHR45947">
    <property type="entry name" value="SULFOQUINOVOSYL TRANSFERASE SQD2"/>
    <property type="match status" value="1"/>
</dbReference>
<dbReference type="EMBL" id="PEZY01000012">
    <property type="protein sequence ID" value="PIS05951.1"/>
    <property type="molecule type" value="Genomic_DNA"/>
</dbReference>
<accession>A0A2H0W5R4</accession>
<protein>
    <recommendedName>
        <fullName evidence="5">Glycosyltransferase family 1 protein</fullName>
    </recommendedName>
</protein>
<feature type="domain" description="Glycosyl transferase family 1" evidence="1">
    <location>
        <begin position="179"/>
        <end position="350"/>
    </location>
</feature>
<evidence type="ECO:0000313" key="4">
    <source>
        <dbReference type="Proteomes" id="UP000229056"/>
    </source>
</evidence>
<dbReference type="AlphaFoldDB" id="A0A2H0W5R4"/>
<proteinExistence type="predicted"/>